<feature type="region of interest" description="Disordered" evidence="1">
    <location>
        <begin position="231"/>
        <end position="263"/>
    </location>
</feature>
<dbReference type="InterPro" id="IPR052852">
    <property type="entry name" value="SSU_Processome_Comp"/>
</dbReference>
<sequence length="287" mass="32848">MEDSGGESSGGEGTEQLLDTIVKHLYQFGEAAIDDNKQKETKKIKPEKVEEKIVCSDVADQDNQTVPCTRILSRTNSMLTMKALKPIRGAAKCLAEMQAELLNPAWDCAMPTETKNISTDNGNLTVNKKRQVEVVTFTDPSNKRKKLPPVTEEDQKMEQTNLQNDKEQKIFNLEKTRLEVHRFGITGYKKEEQRVFEKERAIMLGAKPPKREYVNYKDYQEFIKKKAIAEQEMKMNPNLPQSKKKKKTERRTKRKTDIVPTGQVGRFKNGALVLSDRDIKRIKASSR</sequence>
<dbReference type="EMBL" id="JW869359">
    <property type="protein sequence ID" value="AFP01877.1"/>
    <property type="molecule type" value="mRNA"/>
</dbReference>
<organism evidence="2">
    <name type="scientific">Callorhinchus milii</name>
    <name type="common">Ghost shark</name>
    <dbReference type="NCBI Taxonomy" id="7868"/>
    <lineage>
        <taxon>Eukaryota</taxon>
        <taxon>Metazoa</taxon>
        <taxon>Chordata</taxon>
        <taxon>Craniata</taxon>
        <taxon>Vertebrata</taxon>
        <taxon>Chondrichthyes</taxon>
        <taxon>Holocephali</taxon>
        <taxon>Chimaeriformes</taxon>
        <taxon>Callorhinchidae</taxon>
        <taxon>Callorhinchus</taxon>
    </lineage>
</organism>
<dbReference type="PANTHER" id="PTHR28366">
    <property type="entry name" value="CHROMOSOME 1 OPEN READING FRAME 131"/>
    <property type="match status" value="1"/>
</dbReference>
<evidence type="ECO:0000313" key="2">
    <source>
        <dbReference type="EMBL" id="AFP01877.1"/>
    </source>
</evidence>
<dbReference type="Pfam" id="PF15375">
    <property type="entry name" value="FSAF1"/>
    <property type="match status" value="1"/>
</dbReference>
<evidence type="ECO:0000256" key="1">
    <source>
        <dbReference type="SAM" id="MobiDB-lite"/>
    </source>
</evidence>
<dbReference type="PANTHER" id="PTHR28366:SF1">
    <property type="entry name" value="CHROMOSOME 1 OPEN READING FRAME 131"/>
    <property type="match status" value="1"/>
</dbReference>
<protein>
    <submittedName>
        <fullName evidence="2">Uncharacterized protein</fullName>
    </submittedName>
</protein>
<feature type="compositionally biased region" description="Basic residues" evidence="1">
    <location>
        <begin position="242"/>
        <end position="254"/>
    </location>
</feature>
<feature type="region of interest" description="Disordered" evidence="1">
    <location>
        <begin position="139"/>
        <end position="160"/>
    </location>
</feature>
<reference evidence="2" key="1">
    <citation type="journal article" date="2014" name="Nature">
        <title>Elephant shark genome provides unique insights into gnathostome evolution.</title>
        <authorList>
            <consortium name="International Elephant Shark Genome Sequencing Consortium"/>
            <person name="Venkatesh B."/>
            <person name="Lee A.P."/>
            <person name="Ravi V."/>
            <person name="Maurya A.K."/>
            <person name="Lian M.M."/>
            <person name="Swann J.B."/>
            <person name="Ohta Y."/>
            <person name="Flajnik M.F."/>
            <person name="Sutoh Y."/>
            <person name="Kasahara M."/>
            <person name="Hoon S."/>
            <person name="Gangu V."/>
            <person name="Roy S.W."/>
            <person name="Irimia M."/>
            <person name="Korzh V."/>
            <person name="Kondrychyn I."/>
            <person name="Lim Z.W."/>
            <person name="Tay B.H."/>
            <person name="Tohari S."/>
            <person name="Kong K.W."/>
            <person name="Ho S."/>
            <person name="Lorente-Galdos B."/>
            <person name="Quilez J."/>
            <person name="Marques-Bonet T."/>
            <person name="Raney B.J."/>
            <person name="Ingham P.W."/>
            <person name="Tay A."/>
            <person name="Hillier L.W."/>
            <person name="Minx P."/>
            <person name="Boehm T."/>
            <person name="Wilson R.K."/>
            <person name="Brenner S."/>
            <person name="Warren W.C."/>
        </authorList>
    </citation>
    <scope>NUCLEOTIDE SEQUENCE</scope>
    <source>
        <tissue evidence="2">Testis</tissue>
    </source>
</reference>
<proteinExistence type="evidence at transcript level"/>
<accession>V9KTS8</accession>
<name>V9KTS8_CALMI</name>
<dbReference type="InterPro" id="IPR027973">
    <property type="entry name" value="FSAF1-like"/>
</dbReference>
<dbReference type="AlphaFoldDB" id="V9KTS8"/>